<protein>
    <submittedName>
        <fullName evidence="2">Uncharacterized protein</fullName>
    </submittedName>
</protein>
<proteinExistence type="predicted"/>
<name>A0A285NTX0_NATPI</name>
<dbReference type="RefSeq" id="WP_097008617.1">
    <property type="nucleotide sequence ID" value="NZ_OBEJ01000002.1"/>
</dbReference>
<sequence>MIRIDSPRRHAHGQALGQLEEKEGEQVDADDPRIDEMLQAPVEDVELRRHEHGSGHVRGEPAPGEQVAVITNEEGIRWWLTARNIEDEDVPEHVRRAALLALDAED</sequence>
<reference evidence="2 3" key="1">
    <citation type="submission" date="2017-09" db="EMBL/GenBank/DDBJ databases">
        <authorList>
            <person name="Ehlers B."/>
            <person name="Leendertz F.H."/>
        </authorList>
    </citation>
    <scope>NUCLEOTIDE SEQUENCE [LARGE SCALE GENOMIC DNA]</scope>
    <source>
        <strain evidence="2 3">DSM 27208</strain>
    </source>
</reference>
<organism evidence="2 3">
    <name type="scientific">Natronoarchaeum philippinense</name>
    <dbReference type="NCBI Taxonomy" id="558529"/>
    <lineage>
        <taxon>Archaea</taxon>
        <taxon>Methanobacteriati</taxon>
        <taxon>Methanobacteriota</taxon>
        <taxon>Stenosarchaea group</taxon>
        <taxon>Halobacteria</taxon>
        <taxon>Halobacteriales</taxon>
        <taxon>Natronoarchaeaceae</taxon>
    </lineage>
</organism>
<dbReference type="EMBL" id="OBEJ01000002">
    <property type="protein sequence ID" value="SNZ12373.1"/>
    <property type="molecule type" value="Genomic_DNA"/>
</dbReference>
<feature type="region of interest" description="Disordered" evidence="1">
    <location>
        <begin position="1"/>
        <end position="33"/>
    </location>
</feature>
<evidence type="ECO:0000256" key="1">
    <source>
        <dbReference type="SAM" id="MobiDB-lite"/>
    </source>
</evidence>
<dbReference type="AlphaFoldDB" id="A0A285NTX0"/>
<evidence type="ECO:0000313" key="2">
    <source>
        <dbReference type="EMBL" id="SNZ12373.1"/>
    </source>
</evidence>
<accession>A0A285NTX0</accession>
<feature type="compositionally biased region" description="Basic and acidic residues" evidence="1">
    <location>
        <begin position="19"/>
        <end position="33"/>
    </location>
</feature>
<evidence type="ECO:0000313" key="3">
    <source>
        <dbReference type="Proteomes" id="UP000219453"/>
    </source>
</evidence>
<gene>
    <name evidence="2" type="ORF">SAMN06269185_1665</name>
</gene>
<keyword evidence="3" id="KW-1185">Reference proteome</keyword>
<dbReference type="Proteomes" id="UP000219453">
    <property type="component" value="Unassembled WGS sequence"/>
</dbReference>